<feature type="domain" description="3-keto-alpha-glucoside-1,2-lyase/3-keto-2-hydroxy-glucal hydratase" evidence="2">
    <location>
        <begin position="27"/>
        <end position="212"/>
    </location>
</feature>
<keyword evidence="1" id="KW-0732">Signal</keyword>
<name>A0ABM7RF23_9BACT</name>
<sequence>MLTMRYRLLFTVLSSFLLGPATHAEPAVSLFDGKSLDGWEIRKGEEGWWTVADGVIRGGSMEKKVPHNTFIASKATYSDFELKLKVRLVKGEGFMNSGIQVRSVRLPDNHEMRGYQVDAGIGWWGKLYDESRRKRVIGEPVNPEALAVVVKDWDWNEIRILCEGPRIRTWVNGVAAVDYTEQDPDIPLTGRLGLQAHGGGRFVVEFKDLTIREVTK</sequence>
<dbReference type="InterPro" id="IPR010496">
    <property type="entry name" value="AL/BT2_dom"/>
</dbReference>
<reference evidence="3 4" key="1">
    <citation type="submission" date="2021-06" db="EMBL/GenBank/DDBJ databases">
        <title>Complete genome of Haloferula helveola possessing various polysaccharide degrading enzymes.</title>
        <authorList>
            <person name="Takami H."/>
            <person name="Huang C."/>
            <person name="Hamasaki K."/>
        </authorList>
    </citation>
    <scope>NUCLEOTIDE SEQUENCE [LARGE SCALE GENOMIC DNA]</scope>
    <source>
        <strain evidence="3 4">CN-1</strain>
    </source>
</reference>
<dbReference type="Gene3D" id="2.60.120.560">
    <property type="entry name" value="Exo-inulinase, domain 1"/>
    <property type="match status" value="1"/>
</dbReference>
<evidence type="ECO:0000313" key="4">
    <source>
        <dbReference type="Proteomes" id="UP001374893"/>
    </source>
</evidence>
<evidence type="ECO:0000259" key="2">
    <source>
        <dbReference type="Pfam" id="PF06439"/>
    </source>
</evidence>
<gene>
    <name evidence="3" type="ORF">HAHE_41160</name>
</gene>
<feature type="signal peptide" evidence="1">
    <location>
        <begin position="1"/>
        <end position="23"/>
    </location>
</feature>
<dbReference type="Pfam" id="PF06439">
    <property type="entry name" value="3keto-disac_hyd"/>
    <property type="match status" value="1"/>
</dbReference>
<protein>
    <recommendedName>
        <fullName evidence="2">3-keto-alpha-glucoside-1,2-lyase/3-keto-2-hydroxy-glucal hydratase domain-containing protein</fullName>
    </recommendedName>
</protein>
<accession>A0ABM7RF23</accession>
<feature type="chain" id="PRO_5045468581" description="3-keto-alpha-glucoside-1,2-lyase/3-keto-2-hydroxy-glucal hydratase domain-containing protein" evidence="1">
    <location>
        <begin position="24"/>
        <end position="216"/>
    </location>
</feature>
<organism evidence="3 4">
    <name type="scientific">Haloferula helveola</name>
    <dbReference type="NCBI Taxonomy" id="490095"/>
    <lineage>
        <taxon>Bacteria</taxon>
        <taxon>Pseudomonadati</taxon>
        <taxon>Verrucomicrobiota</taxon>
        <taxon>Verrucomicrobiia</taxon>
        <taxon>Verrucomicrobiales</taxon>
        <taxon>Verrucomicrobiaceae</taxon>
        <taxon>Haloferula</taxon>
    </lineage>
</organism>
<evidence type="ECO:0000313" key="3">
    <source>
        <dbReference type="EMBL" id="BCX50208.1"/>
    </source>
</evidence>
<keyword evidence="4" id="KW-1185">Reference proteome</keyword>
<dbReference type="Proteomes" id="UP001374893">
    <property type="component" value="Chromosome"/>
</dbReference>
<dbReference type="EMBL" id="AP024702">
    <property type="protein sequence ID" value="BCX50208.1"/>
    <property type="molecule type" value="Genomic_DNA"/>
</dbReference>
<evidence type="ECO:0000256" key="1">
    <source>
        <dbReference type="SAM" id="SignalP"/>
    </source>
</evidence>
<proteinExistence type="predicted"/>